<dbReference type="AlphaFoldDB" id="A0A5C1QNS9"/>
<keyword evidence="3" id="KW-1185">Reference proteome</keyword>
<evidence type="ECO:0000313" key="3">
    <source>
        <dbReference type="Proteomes" id="UP000324209"/>
    </source>
</evidence>
<keyword evidence="1" id="KW-0704">Schiff base</keyword>
<reference evidence="2 3" key="1">
    <citation type="submission" date="2019-02" db="EMBL/GenBank/DDBJ databases">
        <title>Complete Genome Sequence and Methylome Analysis of free living Spirochaetas.</title>
        <authorList>
            <person name="Fomenkov A."/>
            <person name="Dubinina G."/>
            <person name="Leshcheva N."/>
            <person name="Mikheeva N."/>
            <person name="Grabovich M."/>
            <person name="Vincze T."/>
            <person name="Roberts R.J."/>
        </authorList>
    </citation>
    <scope>NUCLEOTIDE SEQUENCE [LARGE SCALE GENOMIC DNA]</scope>
    <source>
        <strain evidence="2 3">K2</strain>
    </source>
</reference>
<name>A0A5C1QNS9_9SPIO</name>
<dbReference type="InterPro" id="IPR013785">
    <property type="entry name" value="Aldolase_TIM"/>
</dbReference>
<evidence type="ECO:0000313" key="2">
    <source>
        <dbReference type="EMBL" id="QEN09187.1"/>
    </source>
</evidence>
<protein>
    <recommendedName>
        <fullName evidence="4">Transaldolase</fullName>
    </recommendedName>
</protein>
<proteinExistence type="predicted"/>
<gene>
    <name evidence="2" type="ORF">EXM22_14810</name>
</gene>
<evidence type="ECO:0008006" key="4">
    <source>
        <dbReference type="Google" id="ProtNLM"/>
    </source>
</evidence>
<evidence type="ECO:0000256" key="1">
    <source>
        <dbReference type="ARBA" id="ARBA00023270"/>
    </source>
</evidence>
<dbReference type="Gene3D" id="3.20.20.70">
    <property type="entry name" value="Aldolase class I"/>
    <property type="match status" value="1"/>
</dbReference>
<dbReference type="GO" id="GO:0005975">
    <property type="term" value="P:carbohydrate metabolic process"/>
    <property type="evidence" value="ECO:0007669"/>
    <property type="project" value="InterPro"/>
</dbReference>
<dbReference type="OrthoDB" id="9809101at2"/>
<dbReference type="EMBL" id="CP036150">
    <property type="protein sequence ID" value="QEN09187.1"/>
    <property type="molecule type" value="Genomic_DNA"/>
</dbReference>
<dbReference type="KEGG" id="ock:EXM22_14810"/>
<dbReference type="PANTHER" id="PTHR10683">
    <property type="entry name" value="TRANSALDOLASE"/>
    <property type="match status" value="1"/>
</dbReference>
<accession>A0A5C1QNS9</accession>
<dbReference type="InterPro" id="IPR001585">
    <property type="entry name" value="TAL/FSA"/>
</dbReference>
<organism evidence="2 3">
    <name type="scientific">Oceanispirochaeta crateris</name>
    <dbReference type="NCBI Taxonomy" id="2518645"/>
    <lineage>
        <taxon>Bacteria</taxon>
        <taxon>Pseudomonadati</taxon>
        <taxon>Spirochaetota</taxon>
        <taxon>Spirochaetia</taxon>
        <taxon>Spirochaetales</taxon>
        <taxon>Spirochaetaceae</taxon>
        <taxon>Oceanispirochaeta</taxon>
    </lineage>
</organism>
<dbReference type="SUPFAM" id="SSF51569">
    <property type="entry name" value="Aldolase"/>
    <property type="match status" value="1"/>
</dbReference>
<dbReference type="Proteomes" id="UP000324209">
    <property type="component" value="Chromosome"/>
</dbReference>
<sequence length="344" mass="37734">MDKMEQNFLTWLAQNTKTVWWHDSANISEQEKAFSLGATGMTTNPFLVNQTLQMNVGDWKGVIAEDITSLSDDDKAISLIKSVTGYYAEKVAPLFDKGTFGAGYVCAQTNPNKTGNYAYMLEQAKCYASWYPNIVIKLPATNAGIRVFEECVALGLNVAATVSFSVPQVIAVAEARKRGKELALSNGIKPGLSIAVLMVGRLDDYLRDVANDQNSVVTEADIKLAGTACMKRAYSIFNERGYDTVLMPAGCRGAHHITSLAGAKMIMSISPKIQKALLDLKGPFEEKINEPVDPEALERLSTLREFRKAFEPDGMSSDEFITFGSSNRTIDQFINSGWNPLLSL</sequence>
<dbReference type="Pfam" id="PF00923">
    <property type="entry name" value="TAL_FSA"/>
    <property type="match status" value="1"/>
</dbReference>